<dbReference type="KEGG" id="hfl:PUV54_10400"/>
<dbReference type="PANTHER" id="PTHR43280">
    <property type="entry name" value="ARAC-FAMILY TRANSCRIPTIONAL REGULATOR"/>
    <property type="match status" value="1"/>
</dbReference>
<dbReference type="InterPro" id="IPR018062">
    <property type="entry name" value="HTH_AraC-typ_CS"/>
</dbReference>
<dbReference type="InterPro" id="IPR018060">
    <property type="entry name" value="HTH_AraC"/>
</dbReference>
<evidence type="ECO:0000259" key="5">
    <source>
        <dbReference type="PROSITE" id="PS01124"/>
    </source>
</evidence>
<dbReference type="PRINTS" id="PR00032">
    <property type="entry name" value="HTHARAC"/>
</dbReference>
<dbReference type="SMART" id="SM00342">
    <property type="entry name" value="HTH_ARAC"/>
    <property type="match status" value="1"/>
</dbReference>
<dbReference type="PANTHER" id="PTHR43280:SF29">
    <property type="entry name" value="ARAC-FAMILY TRANSCRIPTIONAL REGULATOR"/>
    <property type="match status" value="1"/>
</dbReference>
<dbReference type="GO" id="GO:0043565">
    <property type="term" value="F:sequence-specific DNA binding"/>
    <property type="evidence" value="ECO:0007669"/>
    <property type="project" value="InterPro"/>
</dbReference>
<feature type="domain" description="HTH araC/xylS-type" evidence="5">
    <location>
        <begin position="281"/>
        <end position="390"/>
    </location>
</feature>
<dbReference type="InterPro" id="IPR020449">
    <property type="entry name" value="Tscrpt_reg_AraC-type_HTH"/>
</dbReference>
<dbReference type="RefSeq" id="WP_274492170.1">
    <property type="nucleotide sequence ID" value="NZ_CP118166.1"/>
</dbReference>
<protein>
    <submittedName>
        <fullName evidence="6">Helix-turn-helix domain-containing protein</fullName>
    </submittedName>
</protein>
<feature type="transmembrane region" description="Helical" evidence="4">
    <location>
        <begin position="102"/>
        <end position="121"/>
    </location>
</feature>
<keyword evidence="3" id="KW-0804">Transcription</keyword>
<keyword evidence="4" id="KW-1133">Transmembrane helix</keyword>
<feature type="transmembrane region" description="Helical" evidence="4">
    <location>
        <begin position="202"/>
        <end position="221"/>
    </location>
</feature>
<keyword evidence="4" id="KW-0472">Membrane</keyword>
<sequence length="398" mass="44074">MAGDVSPIWKTASIFANIKARAAGKARYASPLDKNKGLKQMSQLYRQSAAGDAFKLTTTAITEMLSRKFRNIEPAVLFWWVFVGCVAASNLERYFGDHFGPLKYVVTMAGSAGCGWMWLFSRSLFRPAKTIEPWALLTVGAIVTVETYWHLTSGLSPGGLTGEFRRIGENAASLVCIGAISMVFVEALAGYKATLSAPERRFRRIFAGVYGGIIVIALVWVSNAGDTTLAARWGDATLVGCSIAAICLSRLALAYRQRHPLLTGNSQPRSIPRAQKHAGDERLAQRILGAIEDERVFTTPNLKVGKFAEMIGENDYKVTQCISGRLQYRNFNHFINSYRIEHAKRALLDQENEQLPILSIAFDCGFSSIGPFNRAFKQHVAMTPREYRAMHAPEIQHT</sequence>
<evidence type="ECO:0000313" key="6">
    <source>
        <dbReference type="EMBL" id="WDI30369.1"/>
    </source>
</evidence>
<organism evidence="6 7">
    <name type="scientific">Hyphococcus flavus</name>
    <dbReference type="NCBI Taxonomy" id="1866326"/>
    <lineage>
        <taxon>Bacteria</taxon>
        <taxon>Pseudomonadati</taxon>
        <taxon>Pseudomonadota</taxon>
        <taxon>Alphaproteobacteria</taxon>
        <taxon>Parvularculales</taxon>
        <taxon>Parvularculaceae</taxon>
        <taxon>Hyphococcus</taxon>
    </lineage>
</organism>
<keyword evidence="4" id="KW-0812">Transmembrane</keyword>
<feature type="transmembrane region" description="Helical" evidence="4">
    <location>
        <begin position="76"/>
        <end position="96"/>
    </location>
</feature>
<feature type="transmembrane region" description="Helical" evidence="4">
    <location>
        <begin position="171"/>
        <end position="190"/>
    </location>
</feature>
<proteinExistence type="predicted"/>
<dbReference type="Gene3D" id="1.10.10.60">
    <property type="entry name" value="Homeodomain-like"/>
    <property type="match status" value="1"/>
</dbReference>
<evidence type="ECO:0000256" key="2">
    <source>
        <dbReference type="ARBA" id="ARBA00023125"/>
    </source>
</evidence>
<dbReference type="Pfam" id="PF12833">
    <property type="entry name" value="HTH_18"/>
    <property type="match status" value="1"/>
</dbReference>
<dbReference type="Proteomes" id="UP001214043">
    <property type="component" value="Chromosome"/>
</dbReference>
<dbReference type="SUPFAM" id="SSF46689">
    <property type="entry name" value="Homeodomain-like"/>
    <property type="match status" value="1"/>
</dbReference>
<dbReference type="PROSITE" id="PS00041">
    <property type="entry name" value="HTH_ARAC_FAMILY_1"/>
    <property type="match status" value="1"/>
</dbReference>
<evidence type="ECO:0000256" key="4">
    <source>
        <dbReference type="SAM" id="Phobius"/>
    </source>
</evidence>
<evidence type="ECO:0000256" key="3">
    <source>
        <dbReference type="ARBA" id="ARBA00023163"/>
    </source>
</evidence>
<keyword evidence="7" id="KW-1185">Reference proteome</keyword>
<dbReference type="PROSITE" id="PS01124">
    <property type="entry name" value="HTH_ARAC_FAMILY_2"/>
    <property type="match status" value="1"/>
</dbReference>
<reference evidence="6" key="1">
    <citation type="submission" date="2023-02" db="EMBL/GenBank/DDBJ databases">
        <title>Genome sequence of Hyphococcus flavus.</title>
        <authorList>
            <person name="Rong J.-C."/>
            <person name="Zhao Q."/>
            <person name="Yi M."/>
            <person name="Wu J.-Y."/>
        </authorList>
    </citation>
    <scope>NUCLEOTIDE SEQUENCE</scope>
    <source>
        <strain evidence="6">MCCC 1K03223</strain>
    </source>
</reference>
<feature type="transmembrane region" description="Helical" evidence="4">
    <location>
        <begin position="133"/>
        <end position="151"/>
    </location>
</feature>
<dbReference type="AlphaFoldDB" id="A0AAE9ZA45"/>
<keyword evidence="2" id="KW-0238">DNA-binding</keyword>
<dbReference type="InterPro" id="IPR009057">
    <property type="entry name" value="Homeodomain-like_sf"/>
</dbReference>
<dbReference type="GO" id="GO:0003700">
    <property type="term" value="F:DNA-binding transcription factor activity"/>
    <property type="evidence" value="ECO:0007669"/>
    <property type="project" value="InterPro"/>
</dbReference>
<name>A0AAE9ZA45_9PROT</name>
<feature type="transmembrane region" description="Helical" evidence="4">
    <location>
        <begin position="233"/>
        <end position="253"/>
    </location>
</feature>
<accession>A0AAE9ZA45</accession>
<evidence type="ECO:0000313" key="7">
    <source>
        <dbReference type="Proteomes" id="UP001214043"/>
    </source>
</evidence>
<evidence type="ECO:0000256" key="1">
    <source>
        <dbReference type="ARBA" id="ARBA00023015"/>
    </source>
</evidence>
<keyword evidence="1" id="KW-0805">Transcription regulation</keyword>
<dbReference type="EMBL" id="CP118166">
    <property type="protein sequence ID" value="WDI30369.1"/>
    <property type="molecule type" value="Genomic_DNA"/>
</dbReference>
<gene>
    <name evidence="6" type="ORF">PUV54_10400</name>
</gene>